<name>A0A9X1UKL9_9BURK</name>
<evidence type="ECO:0000256" key="4">
    <source>
        <dbReference type="ARBA" id="ARBA00022989"/>
    </source>
</evidence>
<dbReference type="AlphaFoldDB" id="A0A9X1UKL9"/>
<dbReference type="RefSeq" id="WP_238464674.1">
    <property type="nucleotide sequence ID" value="NZ_JAKLJA010000011.1"/>
</dbReference>
<dbReference type="GO" id="GO:0005886">
    <property type="term" value="C:plasma membrane"/>
    <property type="evidence" value="ECO:0007669"/>
    <property type="project" value="UniProtKB-SubCell"/>
</dbReference>
<keyword evidence="3 6" id="KW-0812">Transmembrane</keyword>
<comment type="subcellular location">
    <subcellularLocation>
        <location evidence="1">Cell membrane</location>
        <topology evidence="1">Multi-pass membrane protein</topology>
    </subcellularLocation>
</comment>
<dbReference type="PIRSF" id="PIRSF002808">
    <property type="entry name" value="Hexose_phosphate_transp"/>
    <property type="match status" value="1"/>
</dbReference>
<dbReference type="Gene3D" id="1.20.1250.20">
    <property type="entry name" value="MFS general substrate transporter like domains"/>
    <property type="match status" value="2"/>
</dbReference>
<sequence length="423" mass="45049">MSTTRSRWMLISLLFLGGVISYLDRAALSITAPLISKELKLDPAQLGIVFSSFFVGYALFCFVGGYCSDRFGPKRVLAVSMLVWSLFCGMTALTVGIVSLLVVRIIFGMGEGPLCSNINKMVSNWFPHSEQASAIGIANSGTSLGAALAGPAVGFVAVSMGWRLSFVLIAIVGVLWVVMWVALAKDKPAVPPDAPADLADSDESAAVSVSQPVTPLYELLVRPSILATAFAFFGYSYILYFFLSWFPSYLTMAHHLSIQKMAVVSVIPWAVGATGLIAGGFLSDFIFRKTGRAIFSRKVVLITCLSAGAICVGITGTVKDMTSAVSLMAIGVFFMYASYNTYFALVLDTVEKNRVGAVGGFVHLVANLAGIVAPTVTGFLVQWSGNFESAFLVTGAIAVSGAMLVTIFVRSPRRRALNQPTVA</sequence>
<evidence type="ECO:0000313" key="9">
    <source>
        <dbReference type="Proteomes" id="UP001139308"/>
    </source>
</evidence>
<reference evidence="8" key="1">
    <citation type="submission" date="2022-01" db="EMBL/GenBank/DDBJ databases">
        <title>Genome sequence and assembly of Parabukholderia sp. RG36.</title>
        <authorList>
            <person name="Chhetri G."/>
        </authorList>
    </citation>
    <scope>NUCLEOTIDE SEQUENCE</scope>
    <source>
        <strain evidence="8">RG36</strain>
    </source>
</reference>
<accession>A0A9X1UKL9</accession>
<proteinExistence type="predicted"/>
<dbReference type="PANTHER" id="PTHR11662:SF399">
    <property type="entry name" value="FI19708P1-RELATED"/>
    <property type="match status" value="1"/>
</dbReference>
<evidence type="ECO:0000256" key="2">
    <source>
        <dbReference type="ARBA" id="ARBA00022475"/>
    </source>
</evidence>
<dbReference type="PROSITE" id="PS50850">
    <property type="entry name" value="MFS"/>
    <property type="match status" value="1"/>
</dbReference>
<feature type="transmembrane region" description="Helical" evidence="6">
    <location>
        <begin position="389"/>
        <end position="409"/>
    </location>
</feature>
<feature type="transmembrane region" description="Helical" evidence="6">
    <location>
        <begin position="225"/>
        <end position="246"/>
    </location>
</feature>
<dbReference type="CDD" id="cd17319">
    <property type="entry name" value="MFS_ExuT_GudP_like"/>
    <property type="match status" value="1"/>
</dbReference>
<feature type="transmembrane region" description="Helical" evidence="6">
    <location>
        <begin position="45"/>
        <end position="67"/>
    </location>
</feature>
<evidence type="ECO:0000259" key="7">
    <source>
        <dbReference type="PROSITE" id="PS50850"/>
    </source>
</evidence>
<keyword evidence="4 6" id="KW-1133">Transmembrane helix</keyword>
<evidence type="ECO:0000256" key="5">
    <source>
        <dbReference type="ARBA" id="ARBA00023136"/>
    </source>
</evidence>
<evidence type="ECO:0000256" key="6">
    <source>
        <dbReference type="SAM" id="Phobius"/>
    </source>
</evidence>
<dbReference type="InterPro" id="IPR011701">
    <property type="entry name" value="MFS"/>
</dbReference>
<keyword evidence="5 6" id="KW-0472">Membrane</keyword>
<feature type="transmembrane region" description="Helical" evidence="6">
    <location>
        <begin position="79"/>
        <end position="107"/>
    </location>
</feature>
<keyword evidence="9" id="KW-1185">Reference proteome</keyword>
<evidence type="ECO:0000256" key="1">
    <source>
        <dbReference type="ARBA" id="ARBA00004651"/>
    </source>
</evidence>
<feature type="transmembrane region" description="Helical" evidence="6">
    <location>
        <begin position="164"/>
        <end position="183"/>
    </location>
</feature>
<gene>
    <name evidence="8" type="ORF">L5014_15840</name>
</gene>
<dbReference type="InterPro" id="IPR020846">
    <property type="entry name" value="MFS_dom"/>
</dbReference>
<dbReference type="InterPro" id="IPR000849">
    <property type="entry name" value="Sugar_P_transporter"/>
</dbReference>
<feature type="domain" description="Major facilitator superfamily (MFS) profile" evidence="7">
    <location>
        <begin position="10"/>
        <end position="413"/>
    </location>
</feature>
<dbReference type="PANTHER" id="PTHR11662">
    <property type="entry name" value="SOLUTE CARRIER FAMILY 17"/>
    <property type="match status" value="1"/>
</dbReference>
<feature type="transmembrane region" description="Helical" evidence="6">
    <location>
        <begin position="324"/>
        <end position="345"/>
    </location>
</feature>
<comment type="caution">
    <text evidence="8">The sequence shown here is derived from an EMBL/GenBank/DDBJ whole genome shotgun (WGS) entry which is preliminary data.</text>
</comment>
<protein>
    <submittedName>
        <fullName evidence="8">MFS transporter</fullName>
    </submittedName>
</protein>
<keyword evidence="2" id="KW-1003">Cell membrane</keyword>
<dbReference type="Proteomes" id="UP001139308">
    <property type="component" value="Unassembled WGS sequence"/>
</dbReference>
<feature type="transmembrane region" description="Helical" evidence="6">
    <location>
        <begin position="266"/>
        <end position="287"/>
    </location>
</feature>
<dbReference type="InterPro" id="IPR036259">
    <property type="entry name" value="MFS_trans_sf"/>
</dbReference>
<evidence type="ECO:0000256" key="3">
    <source>
        <dbReference type="ARBA" id="ARBA00022692"/>
    </source>
</evidence>
<dbReference type="SUPFAM" id="SSF103473">
    <property type="entry name" value="MFS general substrate transporter"/>
    <property type="match status" value="1"/>
</dbReference>
<feature type="transmembrane region" description="Helical" evidence="6">
    <location>
        <begin position="299"/>
        <end position="318"/>
    </location>
</feature>
<dbReference type="Pfam" id="PF07690">
    <property type="entry name" value="MFS_1"/>
    <property type="match status" value="1"/>
</dbReference>
<dbReference type="InterPro" id="IPR050382">
    <property type="entry name" value="MFS_Na/Anion_cotransporter"/>
</dbReference>
<organism evidence="8 9">
    <name type="scientific">Paraburkholderia tagetis</name>
    <dbReference type="NCBI Taxonomy" id="2913261"/>
    <lineage>
        <taxon>Bacteria</taxon>
        <taxon>Pseudomonadati</taxon>
        <taxon>Pseudomonadota</taxon>
        <taxon>Betaproteobacteria</taxon>
        <taxon>Burkholderiales</taxon>
        <taxon>Burkholderiaceae</taxon>
        <taxon>Paraburkholderia</taxon>
    </lineage>
</organism>
<dbReference type="EMBL" id="JAKLJA010000011">
    <property type="protein sequence ID" value="MCG5074816.1"/>
    <property type="molecule type" value="Genomic_DNA"/>
</dbReference>
<dbReference type="GO" id="GO:0022857">
    <property type="term" value="F:transmembrane transporter activity"/>
    <property type="evidence" value="ECO:0007669"/>
    <property type="project" value="InterPro"/>
</dbReference>
<evidence type="ECO:0000313" key="8">
    <source>
        <dbReference type="EMBL" id="MCG5074816.1"/>
    </source>
</evidence>
<feature type="transmembrane region" description="Helical" evidence="6">
    <location>
        <begin position="357"/>
        <end position="383"/>
    </location>
</feature>